<keyword evidence="2" id="KW-0472">Membrane</keyword>
<evidence type="ECO:0000256" key="1">
    <source>
        <dbReference type="SAM" id="MobiDB-lite"/>
    </source>
</evidence>
<dbReference type="EMBL" id="JABSTU010000011">
    <property type="protein sequence ID" value="KAH8008890.1"/>
    <property type="molecule type" value="Genomic_DNA"/>
</dbReference>
<accession>A0A9J6D4E1</accession>
<reference evidence="3" key="1">
    <citation type="journal article" date="2020" name="Cell">
        <title>Large-Scale Comparative Analyses of Tick Genomes Elucidate Their Genetic Diversity and Vector Capacities.</title>
        <authorList>
            <consortium name="Tick Genome and Microbiome Consortium (TIGMIC)"/>
            <person name="Jia N."/>
            <person name="Wang J."/>
            <person name="Shi W."/>
            <person name="Du L."/>
            <person name="Sun Y."/>
            <person name="Zhan W."/>
            <person name="Jiang J.F."/>
            <person name="Wang Q."/>
            <person name="Zhang B."/>
            <person name="Ji P."/>
            <person name="Bell-Sakyi L."/>
            <person name="Cui X.M."/>
            <person name="Yuan T.T."/>
            <person name="Jiang B.G."/>
            <person name="Yang W.F."/>
            <person name="Lam T.T."/>
            <person name="Chang Q.C."/>
            <person name="Ding S.J."/>
            <person name="Wang X.J."/>
            <person name="Zhu J.G."/>
            <person name="Ruan X.D."/>
            <person name="Zhao L."/>
            <person name="Wei J.T."/>
            <person name="Ye R.Z."/>
            <person name="Que T.C."/>
            <person name="Du C.H."/>
            <person name="Zhou Y.H."/>
            <person name="Cheng J.X."/>
            <person name="Dai P.F."/>
            <person name="Guo W.B."/>
            <person name="Han X.H."/>
            <person name="Huang E.J."/>
            <person name="Li L.F."/>
            <person name="Wei W."/>
            <person name="Gao Y.C."/>
            <person name="Liu J.Z."/>
            <person name="Shao H.Z."/>
            <person name="Wang X."/>
            <person name="Wang C.C."/>
            <person name="Yang T.C."/>
            <person name="Huo Q.B."/>
            <person name="Li W."/>
            <person name="Chen H.Y."/>
            <person name="Chen S.E."/>
            <person name="Zhou L.G."/>
            <person name="Ni X.B."/>
            <person name="Tian J.H."/>
            <person name="Sheng Y."/>
            <person name="Liu T."/>
            <person name="Pan Y.S."/>
            <person name="Xia L.Y."/>
            <person name="Li J."/>
            <person name="Zhao F."/>
            <person name="Cao W.C."/>
        </authorList>
    </citation>
    <scope>NUCLEOTIDE SEQUENCE</scope>
    <source>
        <strain evidence="3">Rmic-2018</strain>
    </source>
</reference>
<dbReference type="Proteomes" id="UP000821866">
    <property type="component" value="Chromosome 9"/>
</dbReference>
<organism evidence="3 4">
    <name type="scientific">Rhipicephalus microplus</name>
    <name type="common">Cattle tick</name>
    <name type="synonym">Boophilus microplus</name>
    <dbReference type="NCBI Taxonomy" id="6941"/>
    <lineage>
        <taxon>Eukaryota</taxon>
        <taxon>Metazoa</taxon>
        <taxon>Ecdysozoa</taxon>
        <taxon>Arthropoda</taxon>
        <taxon>Chelicerata</taxon>
        <taxon>Arachnida</taxon>
        <taxon>Acari</taxon>
        <taxon>Parasitiformes</taxon>
        <taxon>Ixodida</taxon>
        <taxon>Ixodoidea</taxon>
        <taxon>Ixodidae</taxon>
        <taxon>Rhipicephalinae</taxon>
        <taxon>Rhipicephalus</taxon>
        <taxon>Boophilus</taxon>
    </lineage>
</organism>
<evidence type="ECO:0000256" key="2">
    <source>
        <dbReference type="SAM" id="Phobius"/>
    </source>
</evidence>
<feature type="region of interest" description="Disordered" evidence="1">
    <location>
        <begin position="1"/>
        <end position="93"/>
    </location>
</feature>
<reference evidence="3" key="2">
    <citation type="submission" date="2021-09" db="EMBL/GenBank/DDBJ databases">
        <authorList>
            <person name="Jia N."/>
            <person name="Wang J."/>
            <person name="Shi W."/>
            <person name="Du L."/>
            <person name="Sun Y."/>
            <person name="Zhan W."/>
            <person name="Jiang J."/>
            <person name="Wang Q."/>
            <person name="Zhang B."/>
            <person name="Ji P."/>
            <person name="Sakyi L.B."/>
            <person name="Cui X."/>
            <person name="Yuan T."/>
            <person name="Jiang B."/>
            <person name="Yang W."/>
            <person name="Lam T.T.-Y."/>
            <person name="Chang Q."/>
            <person name="Ding S."/>
            <person name="Wang X."/>
            <person name="Zhu J."/>
            <person name="Ruan X."/>
            <person name="Zhao L."/>
            <person name="Wei J."/>
            <person name="Que T."/>
            <person name="Du C."/>
            <person name="Cheng J."/>
            <person name="Dai P."/>
            <person name="Han X."/>
            <person name="Huang E."/>
            <person name="Gao Y."/>
            <person name="Liu J."/>
            <person name="Shao H."/>
            <person name="Ye R."/>
            <person name="Li L."/>
            <person name="Wei W."/>
            <person name="Wang X."/>
            <person name="Wang C."/>
            <person name="Huo Q."/>
            <person name="Li W."/>
            <person name="Guo W."/>
            <person name="Chen H."/>
            <person name="Chen S."/>
            <person name="Zhou L."/>
            <person name="Zhou L."/>
            <person name="Ni X."/>
            <person name="Tian J."/>
            <person name="Zhou Y."/>
            <person name="Sheng Y."/>
            <person name="Liu T."/>
            <person name="Pan Y."/>
            <person name="Xia L."/>
            <person name="Li J."/>
            <person name="Zhao F."/>
            <person name="Cao W."/>
        </authorList>
    </citation>
    <scope>NUCLEOTIDE SEQUENCE</scope>
    <source>
        <strain evidence="3">Rmic-2018</strain>
        <tissue evidence="3">Larvae</tissue>
    </source>
</reference>
<feature type="region of interest" description="Disordered" evidence="1">
    <location>
        <begin position="252"/>
        <end position="273"/>
    </location>
</feature>
<gene>
    <name evidence="3" type="ORF">HPB51_007482</name>
</gene>
<sequence length="378" mass="41890">MNDNEAKKMAGRRSTCPTLPVREAAGEDEQPKRGQNTTPLKCFGRRHSAPVLRITETRENYAAETTDRDPIPTVPSNEPPQLPPRRRVRPPVPTPRVTLLSVEERRQLVKGTMDVSGASDRTAAHFGSLAPWPSNDIHSGSMRPTAKPRKLKPLRPRRIEVVLPSAICSVPATGDHAHPLQSKSVRKDNVRSAPSVLPHFADYSSGRTRSDMAALRNHSHNVHSSRHQNHEAYENGNEKLMSPSNIKQLTYSRSQNKSDAEEKPEEASITNDASLMPRTKHSILLTVALVGVVIICVWTLYSSKQLITFHEARPQKQDIVGVEDLTVATDDNVLDSGSPLHSGPEITAQIDIDYLSANNSTEDGLEYTKFISMFSEEE</sequence>
<feature type="region of interest" description="Disordered" evidence="1">
    <location>
        <begin position="172"/>
        <end position="204"/>
    </location>
</feature>
<feature type="transmembrane region" description="Helical" evidence="2">
    <location>
        <begin position="283"/>
        <end position="301"/>
    </location>
</feature>
<feature type="compositionally biased region" description="Basic and acidic residues" evidence="1">
    <location>
        <begin position="55"/>
        <end position="70"/>
    </location>
</feature>
<comment type="caution">
    <text evidence="3">The sequence shown here is derived from an EMBL/GenBank/DDBJ whole genome shotgun (WGS) entry which is preliminary data.</text>
</comment>
<proteinExistence type="predicted"/>
<keyword evidence="2" id="KW-1133">Transmembrane helix</keyword>
<evidence type="ECO:0000313" key="4">
    <source>
        <dbReference type="Proteomes" id="UP000821866"/>
    </source>
</evidence>
<dbReference type="AlphaFoldDB" id="A0A9J6D4E1"/>
<keyword evidence="2" id="KW-0812">Transmembrane</keyword>
<evidence type="ECO:0000313" key="3">
    <source>
        <dbReference type="EMBL" id="KAH8008890.1"/>
    </source>
</evidence>
<keyword evidence="4" id="KW-1185">Reference proteome</keyword>
<name>A0A9J6D4E1_RHIMP</name>
<protein>
    <submittedName>
        <fullName evidence="3">Uncharacterized protein</fullName>
    </submittedName>
</protein>